<organism evidence="2 3">
    <name type="scientific">endosymbiont of Galathealinum brachiosum</name>
    <dbReference type="NCBI Taxonomy" id="2200906"/>
    <lineage>
        <taxon>Bacteria</taxon>
        <taxon>Pseudomonadati</taxon>
        <taxon>Pseudomonadota</taxon>
        <taxon>Gammaproteobacteria</taxon>
        <taxon>sulfur-oxidizing symbionts</taxon>
    </lineage>
</organism>
<gene>
    <name evidence="2" type="ORF">DIZ80_11050</name>
</gene>
<dbReference type="AlphaFoldDB" id="A0A370DG74"/>
<keyword evidence="3" id="KW-1185">Reference proteome</keyword>
<feature type="domain" description="Rhodanese" evidence="1">
    <location>
        <begin position="26"/>
        <end position="133"/>
    </location>
</feature>
<accession>A0A370DG74</accession>
<dbReference type="SUPFAM" id="SSF52821">
    <property type="entry name" value="Rhodanese/Cell cycle control phosphatase"/>
    <property type="match status" value="1"/>
</dbReference>
<dbReference type="Pfam" id="PF00581">
    <property type="entry name" value="Rhodanese"/>
    <property type="match status" value="1"/>
</dbReference>
<dbReference type="PROSITE" id="PS50206">
    <property type="entry name" value="RHODANESE_3"/>
    <property type="match status" value="1"/>
</dbReference>
<protein>
    <submittedName>
        <fullName evidence="2">Sulfurtransferase</fullName>
    </submittedName>
</protein>
<dbReference type="EMBL" id="QFXC01000011">
    <property type="protein sequence ID" value="RDH83156.1"/>
    <property type="molecule type" value="Genomic_DNA"/>
</dbReference>
<comment type="caution">
    <text evidence="2">The sequence shown here is derived from an EMBL/GenBank/DDBJ whole genome shotgun (WGS) entry which is preliminary data.</text>
</comment>
<sequence>MKELKQLELESLNHLSPQEAVDILEQKSSALLIDIRSNMEFLFVGHPKGALHVPWIDEPDWCVNPYFEKEIRQLMLGGICDQGESTPPIILICRSGKRSIDAGNVLLEAGFHNVCHITEGFEGDRDSEYHRSSTGGWRYRGFPWEQC</sequence>
<evidence type="ECO:0000313" key="2">
    <source>
        <dbReference type="EMBL" id="RDH83156.1"/>
    </source>
</evidence>
<dbReference type="PANTHER" id="PTHR45431:SF3">
    <property type="entry name" value="RHODANESE-LIKE DOMAIN-CONTAINING PROTEIN 15, CHLOROPLASTIC"/>
    <property type="match status" value="1"/>
</dbReference>
<evidence type="ECO:0000313" key="3">
    <source>
        <dbReference type="Proteomes" id="UP000254266"/>
    </source>
</evidence>
<dbReference type="PANTHER" id="PTHR45431">
    <property type="entry name" value="RHODANESE-LIKE DOMAIN-CONTAINING PROTEIN 15, CHLOROPLASTIC"/>
    <property type="match status" value="1"/>
</dbReference>
<dbReference type="GO" id="GO:0016740">
    <property type="term" value="F:transferase activity"/>
    <property type="evidence" value="ECO:0007669"/>
    <property type="project" value="UniProtKB-KW"/>
</dbReference>
<reference evidence="2 3" key="1">
    <citation type="journal article" date="2018" name="ISME J.">
        <title>Endosymbiont genomes yield clues of tubeworm success.</title>
        <authorList>
            <person name="Li Y."/>
            <person name="Liles M.R."/>
            <person name="Halanych K.M."/>
        </authorList>
    </citation>
    <scope>NUCLEOTIDE SEQUENCE [LARGE SCALE GENOMIC DNA]</scope>
    <source>
        <strain evidence="2">A1464</strain>
    </source>
</reference>
<dbReference type="SMART" id="SM00450">
    <property type="entry name" value="RHOD"/>
    <property type="match status" value="1"/>
</dbReference>
<dbReference type="InterPro" id="IPR052367">
    <property type="entry name" value="Thiosulfate_ST/Rhodanese-like"/>
</dbReference>
<dbReference type="Gene3D" id="3.40.250.10">
    <property type="entry name" value="Rhodanese-like domain"/>
    <property type="match status" value="1"/>
</dbReference>
<name>A0A370DG74_9GAMM</name>
<dbReference type="Proteomes" id="UP000254266">
    <property type="component" value="Unassembled WGS sequence"/>
</dbReference>
<proteinExistence type="predicted"/>
<evidence type="ECO:0000259" key="1">
    <source>
        <dbReference type="PROSITE" id="PS50206"/>
    </source>
</evidence>
<dbReference type="InterPro" id="IPR001763">
    <property type="entry name" value="Rhodanese-like_dom"/>
</dbReference>
<dbReference type="InterPro" id="IPR036873">
    <property type="entry name" value="Rhodanese-like_dom_sf"/>
</dbReference>